<dbReference type="GO" id="GO:0005537">
    <property type="term" value="F:D-mannose binding"/>
    <property type="evidence" value="ECO:0007669"/>
    <property type="project" value="TreeGrafter"/>
</dbReference>
<feature type="domain" description="L-type lectin-like" evidence="7">
    <location>
        <begin position="1"/>
        <end position="219"/>
    </location>
</feature>
<comment type="subcellular location">
    <subcellularLocation>
        <location evidence="1">Membrane</location>
        <topology evidence="1">Single-pass type I membrane protein</topology>
    </subcellularLocation>
</comment>
<evidence type="ECO:0000313" key="9">
    <source>
        <dbReference type="Proteomes" id="UP000051952"/>
    </source>
</evidence>
<proteinExistence type="predicted"/>
<dbReference type="PANTHER" id="PTHR12223">
    <property type="entry name" value="VESICULAR MANNOSE-BINDING LECTIN"/>
    <property type="match status" value="1"/>
</dbReference>
<keyword evidence="3" id="KW-0732">Signal</keyword>
<dbReference type="GO" id="GO:0030134">
    <property type="term" value="C:COPII-coated ER to Golgi transport vesicle"/>
    <property type="evidence" value="ECO:0007669"/>
    <property type="project" value="TreeGrafter"/>
</dbReference>
<dbReference type="Gene3D" id="2.60.120.200">
    <property type="match status" value="1"/>
</dbReference>
<evidence type="ECO:0000256" key="1">
    <source>
        <dbReference type="ARBA" id="ARBA00004479"/>
    </source>
</evidence>
<keyword evidence="4" id="KW-1133">Transmembrane helix</keyword>
<dbReference type="PROSITE" id="PS51328">
    <property type="entry name" value="L_LECTIN_LIKE"/>
    <property type="match status" value="1"/>
</dbReference>
<evidence type="ECO:0000259" key="7">
    <source>
        <dbReference type="PROSITE" id="PS51328"/>
    </source>
</evidence>
<dbReference type="PANTHER" id="PTHR12223:SF28">
    <property type="entry name" value="LECTIN, MANNOSE BINDING 1 LIKE"/>
    <property type="match status" value="1"/>
</dbReference>
<dbReference type="InterPro" id="IPR051136">
    <property type="entry name" value="Intracellular_Lectin-GPT"/>
</dbReference>
<gene>
    <name evidence="8" type="ORF">BSAL_47135</name>
</gene>
<protein>
    <submittedName>
        <fullName evidence="8">Legume-like lectin, putative</fullName>
    </submittedName>
</protein>
<dbReference type="GO" id="GO:0000139">
    <property type="term" value="C:Golgi membrane"/>
    <property type="evidence" value="ECO:0007669"/>
    <property type="project" value="TreeGrafter"/>
</dbReference>
<dbReference type="GO" id="GO:0006888">
    <property type="term" value="P:endoplasmic reticulum to Golgi vesicle-mediated transport"/>
    <property type="evidence" value="ECO:0007669"/>
    <property type="project" value="TreeGrafter"/>
</dbReference>
<evidence type="ECO:0000256" key="3">
    <source>
        <dbReference type="ARBA" id="ARBA00022729"/>
    </source>
</evidence>
<evidence type="ECO:0000256" key="5">
    <source>
        <dbReference type="ARBA" id="ARBA00023136"/>
    </source>
</evidence>
<evidence type="ECO:0000256" key="6">
    <source>
        <dbReference type="SAM" id="MobiDB-lite"/>
    </source>
</evidence>
<dbReference type="AlphaFoldDB" id="A0A0S4JUH8"/>
<dbReference type="GO" id="GO:0005789">
    <property type="term" value="C:endoplasmic reticulum membrane"/>
    <property type="evidence" value="ECO:0007669"/>
    <property type="project" value="TreeGrafter"/>
</dbReference>
<dbReference type="CDD" id="cd07308">
    <property type="entry name" value="lectin_leg-like"/>
    <property type="match status" value="1"/>
</dbReference>
<dbReference type="OrthoDB" id="270293at2759"/>
<dbReference type="Proteomes" id="UP000051952">
    <property type="component" value="Unassembled WGS sequence"/>
</dbReference>
<dbReference type="EMBL" id="CYKH01002227">
    <property type="protein sequence ID" value="CUG94228.1"/>
    <property type="molecule type" value="Genomic_DNA"/>
</dbReference>
<dbReference type="Pfam" id="PF03388">
    <property type="entry name" value="Lectin_leg-like"/>
    <property type="match status" value="1"/>
</dbReference>
<sequence>MHSFSPPILADYWENGLHYWSFGSSSVVTDEYVRLTTSSPTAKGFFWNRHPNQLASFVANATLRFKSRGSGWFADATDGGFAFWYTASTPRHMPTQFFGNVDNFDGVGLILDHTDTLSIIVNDGEHNVQTISRERRGFCSVKQLVNNKVTISIKYSSDSKELLVSYNVWQDTTTRGKDVQCAAVSDVTLPLRNYFGVTASNSVHAQAEHDLFSFFVKPLRKADEDDIAREEESAGDHLFDRQREQRLQKEWNGRADEPISKDRPADEQAASGVEEKAGEEKPADE</sequence>
<name>A0A0S4JUH8_BODSA</name>
<keyword evidence="9" id="KW-1185">Reference proteome</keyword>
<feature type="region of interest" description="Disordered" evidence="6">
    <location>
        <begin position="226"/>
        <end position="285"/>
    </location>
</feature>
<dbReference type="OMA" id="SCHITIT"/>
<organism evidence="8 9">
    <name type="scientific">Bodo saltans</name>
    <name type="common">Flagellated protozoan</name>
    <dbReference type="NCBI Taxonomy" id="75058"/>
    <lineage>
        <taxon>Eukaryota</taxon>
        <taxon>Discoba</taxon>
        <taxon>Euglenozoa</taxon>
        <taxon>Kinetoplastea</taxon>
        <taxon>Metakinetoplastina</taxon>
        <taxon>Eubodonida</taxon>
        <taxon>Bodonidae</taxon>
        <taxon>Bodo</taxon>
    </lineage>
</organism>
<reference evidence="9" key="1">
    <citation type="submission" date="2015-09" db="EMBL/GenBank/DDBJ databases">
        <authorList>
            <consortium name="Pathogen Informatics"/>
        </authorList>
    </citation>
    <scope>NUCLEOTIDE SEQUENCE [LARGE SCALE GENOMIC DNA]</scope>
    <source>
        <strain evidence="9">Lake Konstanz</strain>
    </source>
</reference>
<feature type="compositionally biased region" description="Basic and acidic residues" evidence="6">
    <location>
        <begin position="273"/>
        <end position="285"/>
    </location>
</feature>
<feature type="compositionally biased region" description="Basic and acidic residues" evidence="6">
    <location>
        <begin position="230"/>
        <end position="266"/>
    </location>
</feature>
<keyword evidence="2" id="KW-0812">Transmembrane</keyword>
<accession>A0A0S4JUH8</accession>
<dbReference type="InterPro" id="IPR005052">
    <property type="entry name" value="Lectin_leg"/>
</dbReference>
<dbReference type="InterPro" id="IPR013320">
    <property type="entry name" value="ConA-like_dom_sf"/>
</dbReference>
<dbReference type="GO" id="GO:0005793">
    <property type="term" value="C:endoplasmic reticulum-Golgi intermediate compartment"/>
    <property type="evidence" value="ECO:0007669"/>
    <property type="project" value="TreeGrafter"/>
</dbReference>
<keyword evidence="8" id="KW-0430">Lectin</keyword>
<dbReference type="SUPFAM" id="SSF49899">
    <property type="entry name" value="Concanavalin A-like lectins/glucanases"/>
    <property type="match status" value="1"/>
</dbReference>
<evidence type="ECO:0000313" key="8">
    <source>
        <dbReference type="EMBL" id="CUG94228.1"/>
    </source>
</evidence>
<evidence type="ECO:0000256" key="2">
    <source>
        <dbReference type="ARBA" id="ARBA00022692"/>
    </source>
</evidence>
<evidence type="ECO:0000256" key="4">
    <source>
        <dbReference type="ARBA" id="ARBA00022989"/>
    </source>
</evidence>
<keyword evidence="5" id="KW-0472">Membrane</keyword>
<dbReference type="VEuPathDB" id="TriTrypDB:BSAL_47135"/>